<evidence type="ECO:0000256" key="5">
    <source>
        <dbReference type="ARBA" id="ARBA00022833"/>
    </source>
</evidence>
<name>A0A964T4E8_9HYPH</name>
<comment type="similarity">
    <text evidence="2 7">Belongs to the zinc-containing alcohol dehydrogenase family.</text>
</comment>
<dbReference type="InterPro" id="IPR036291">
    <property type="entry name" value="NAD(P)-bd_dom_sf"/>
</dbReference>
<comment type="caution">
    <text evidence="9">The sequence shown here is derived from an EMBL/GenBank/DDBJ whole genome shotgun (WGS) entry which is preliminary data.</text>
</comment>
<proteinExistence type="inferred from homology"/>
<dbReference type="PROSITE" id="PS00059">
    <property type="entry name" value="ADH_ZINC"/>
    <property type="match status" value="1"/>
</dbReference>
<evidence type="ECO:0000256" key="2">
    <source>
        <dbReference type="ARBA" id="ARBA00008072"/>
    </source>
</evidence>
<dbReference type="AlphaFoldDB" id="A0A964T4E8"/>
<evidence type="ECO:0000256" key="1">
    <source>
        <dbReference type="ARBA" id="ARBA00001947"/>
    </source>
</evidence>
<evidence type="ECO:0000313" key="10">
    <source>
        <dbReference type="Proteomes" id="UP000773614"/>
    </source>
</evidence>
<keyword evidence="10" id="KW-1185">Reference proteome</keyword>
<sequence>MKAVVFRAFGGPEMLEVVETDRPRSGRDDVVVRIAAAGICYHDVLSRAGKIPRDRPGQILGHEISGEIVEVGEAVDPGRIGERVGIYQRLFCGRCRHCLGGRHDLCRNSSVVGERGGGGYAEYTRVPALNAIPLPEAVDDVAGALAACPVGTSIRAILGVAEAKAGDTILVTGASGGLGLHQIQVARAIGARVIAVTSSPAKAGAIEAAGADHVIVSPDLAFSGAVWRATGKEGVDIVLENVVSGTIEESLRSVAQNAIVVVMGNIKAEPVTINPGLLIGRRIRIAGSGNATFEDYRRSLHMLATGAVTPRVAAVLPFPEAAEGHRLMEHRETVGRVVLSGW</sequence>
<dbReference type="GO" id="GO:0008270">
    <property type="term" value="F:zinc ion binding"/>
    <property type="evidence" value="ECO:0007669"/>
    <property type="project" value="InterPro"/>
</dbReference>
<dbReference type="OrthoDB" id="9788224at2"/>
<gene>
    <name evidence="9" type="ORF">E4O86_11375</name>
</gene>
<dbReference type="PANTHER" id="PTHR42940:SF8">
    <property type="entry name" value="VACUOLAR PROTEIN SORTING-ASSOCIATED PROTEIN 11"/>
    <property type="match status" value="1"/>
</dbReference>
<dbReference type="Proteomes" id="UP000773614">
    <property type="component" value="Unassembled WGS sequence"/>
</dbReference>
<protein>
    <recommendedName>
        <fullName evidence="3">alcohol dehydrogenase</fullName>
        <ecNumber evidence="3">1.1.1.1</ecNumber>
    </recommendedName>
</protein>
<dbReference type="Pfam" id="PF08240">
    <property type="entry name" value="ADH_N"/>
    <property type="match status" value="1"/>
</dbReference>
<dbReference type="InterPro" id="IPR020843">
    <property type="entry name" value="ER"/>
</dbReference>
<feature type="domain" description="Enoyl reductase (ER)" evidence="8">
    <location>
        <begin position="10"/>
        <end position="339"/>
    </location>
</feature>
<dbReference type="PROSITE" id="PS01162">
    <property type="entry name" value="QOR_ZETA_CRYSTAL"/>
    <property type="match status" value="1"/>
</dbReference>
<dbReference type="GO" id="GO:0005737">
    <property type="term" value="C:cytoplasm"/>
    <property type="evidence" value="ECO:0007669"/>
    <property type="project" value="TreeGrafter"/>
</dbReference>
<dbReference type="Pfam" id="PF00107">
    <property type="entry name" value="ADH_zinc_N"/>
    <property type="match status" value="1"/>
</dbReference>
<evidence type="ECO:0000313" key="9">
    <source>
        <dbReference type="EMBL" id="MYZ48311.1"/>
    </source>
</evidence>
<dbReference type="InterPro" id="IPR002328">
    <property type="entry name" value="ADH_Zn_CS"/>
</dbReference>
<evidence type="ECO:0000259" key="8">
    <source>
        <dbReference type="SMART" id="SM00829"/>
    </source>
</evidence>
<evidence type="ECO:0000256" key="6">
    <source>
        <dbReference type="ARBA" id="ARBA00023002"/>
    </source>
</evidence>
<evidence type="ECO:0000256" key="4">
    <source>
        <dbReference type="ARBA" id="ARBA00022723"/>
    </source>
</evidence>
<dbReference type="EMBL" id="SPKJ01000034">
    <property type="protein sequence ID" value="MYZ48311.1"/>
    <property type="molecule type" value="Genomic_DNA"/>
</dbReference>
<keyword evidence="5 7" id="KW-0862">Zinc</keyword>
<dbReference type="SUPFAM" id="SSF50129">
    <property type="entry name" value="GroES-like"/>
    <property type="match status" value="1"/>
</dbReference>
<organism evidence="9 10">
    <name type="scientific">Propylenella binzhouense</name>
    <dbReference type="NCBI Taxonomy" id="2555902"/>
    <lineage>
        <taxon>Bacteria</taxon>
        <taxon>Pseudomonadati</taxon>
        <taxon>Pseudomonadota</taxon>
        <taxon>Alphaproteobacteria</taxon>
        <taxon>Hyphomicrobiales</taxon>
        <taxon>Propylenellaceae</taxon>
        <taxon>Propylenella</taxon>
    </lineage>
</organism>
<dbReference type="InterPro" id="IPR013149">
    <property type="entry name" value="ADH-like_C"/>
</dbReference>
<keyword evidence="6" id="KW-0560">Oxidoreductase</keyword>
<keyword evidence="4 7" id="KW-0479">Metal-binding</keyword>
<accession>A0A964T4E8</accession>
<evidence type="ECO:0000256" key="3">
    <source>
        <dbReference type="ARBA" id="ARBA00013190"/>
    </source>
</evidence>
<dbReference type="InterPro" id="IPR002364">
    <property type="entry name" value="Quin_OxRdtase/zeta-crystal_CS"/>
</dbReference>
<dbReference type="EC" id="1.1.1.1" evidence="3"/>
<dbReference type="InterPro" id="IPR013154">
    <property type="entry name" value="ADH-like_N"/>
</dbReference>
<reference evidence="9" key="1">
    <citation type="submission" date="2019-03" db="EMBL/GenBank/DDBJ databases">
        <title>Afifella sp. nov., isolated from activated sludge.</title>
        <authorList>
            <person name="Li Q."/>
            <person name="Liu Y."/>
        </authorList>
    </citation>
    <scope>NUCLEOTIDE SEQUENCE</scope>
    <source>
        <strain evidence="9">L72</strain>
    </source>
</reference>
<dbReference type="Gene3D" id="3.90.180.10">
    <property type="entry name" value="Medium-chain alcohol dehydrogenases, catalytic domain"/>
    <property type="match status" value="1"/>
</dbReference>
<dbReference type="SMART" id="SM00829">
    <property type="entry name" value="PKS_ER"/>
    <property type="match status" value="1"/>
</dbReference>
<comment type="cofactor">
    <cofactor evidence="1 7">
        <name>Zn(2+)</name>
        <dbReference type="ChEBI" id="CHEBI:29105"/>
    </cofactor>
</comment>
<dbReference type="PANTHER" id="PTHR42940">
    <property type="entry name" value="ALCOHOL DEHYDROGENASE 1-RELATED"/>
    <property type="match status" value="1"/>
</dbReference>
<dbReference type="RefSeq" id="WP_161140662.1">
    <property type="nucleotide sequence ID" value="NZ_SPKJ01000034.1"/>
</dbReference>
<dbReference type="GO" id="GO:0004022">
    <property type="term" value="F:alcohol dehydrogenase (NAD+) activity"/>
    <property type="evidence" value="ECO:0007669"/>
    <property type="project" value="UniProtKB-EC"/>
</dbReference>
<dbReference type="InterPro" id="IPR011032">
    <property type="entry name" value="GroES-like_sf"/>
</dbReference>
<dbReference type="SUPFAM" id="SSF51735">
    <property type="entry name" value="NAD(P)-binding Rossmann-fold domains"/>
    <property type="match status" value="1"/>
</dbReference>
<evidence type="ECO:0000256" key="7">
    <source>
        <dbReference type="RuleBase" id="RU361277"/>
    </source>
</evidence>